<keyword evidence="1" id="KW-0560">Oxidoreductase</keyword>
<dbReference type="InterPro" id="IPR036188">
    <property type="entry name" value="FAD/NAD-bd_sf"/>
</dbReference>
<evidence type="ECO:0000256" key="3">
    <source>
        <dbReference type="SAM" id="MobiDB-lite"/>
    </source>
</evidence>
<gene>
    <name evidence="5" type="ORF">WJU22_25715</name>
</gene>
<dbReference type="SUPFAM" id="SSF51905">
    <property type="entry name" value="FAD/NAD(P)-binding domain"/>
    <property type="match status" value="1"/>
</dbReference>
<organism evidence="5 6">
    <name type="scientific">Chitinophaga caseinilytica</name>
    <dbReference type="NCBI Taxonomy" id="2267521"/>
    <lineage>
        <taxon>Bacteria</taxon>
        <taxon>Pseudomonadati</taxon>
        <taxon>Bacteroidota</taxon>
        <taxon>Chitinophagia</taxon>
        <taxon>Chitinophagales</taxon>
        <taxon>Chitinophagaceae</taxon>
        <taxon>Chitinophaga</taxon>
    </lineage>
</organism>
<dbReference type="InterPro" id="IPR002938">
    <property type="entry name" value="FAD-bd"/>
</dbReference>
<feature type="domain" description="FAD-binding" evidence="4">
    <location>
        <begin position="7"/>
        <end position="87"/>
    </location>
</feature>
<feature type="region of interest" description="Disordered" evidence="3">
    <location>
        <begin position="137"/>
        <end position="182"/>
    </location>
</feature>
<evidence type="ECO:0000313" key="5">
    <source>
        <dbReference type="EMBL" id="WZN46296.1"/>
    </source>
</evidence>
<keyword evidence="6" id="KW-1185">Reference proteome</keyword>
<sequence length="429" mass="46382">MQKRFTIIGGGIAGLTAAIALRQRGIDPFIFEAAPELRPVGAGIGLGANAIRALAALGIEKGIVAKGQFLDGLSFRTDKDSLLTHADTTRVSRAYGQDNFVIHRADLHEQLLSHLDPSMIFTGKALESLEITGATNPGYPASLPGTTGSTPTEAANPVQHASQPGITGNTPGPGKSSSLSRSPIRLHFHDGSEHETDYLIAADGIHSAVRRAVLPEVVPRYAGYTCWRCVVPEGTTIAREVEEILGRAGRFGIIPLPNGRVYWFACINAPAQDARMKAMTTAELSEIFAGYPERVQKLLKASEDLPLIWGDIADLPTTHRFHHGNIVLIGDAAHATTPNMGQGACQAIEDAVILAAELSRHTDPQDAFRAYENRRLARTRMIIRRSRTLGNMAQLQNPVLIGLRNAVFRCTPAAVFRRQLKILYSVDLS</sequence>
<evidence type="ECO:0000313" key="6">
    <source>
        <dbReference type="Proteomes" id="UP001449657"/>
    </source>
</evidence>
<accession>A0ABZ2Z1Y7</accession>
<keyword evidence="2 5" id="KW-0503">Monooxygenase</keyword>
<protein>
    <submittedName>
        <fullName evidence="5">FAD-dependent monooxygenase</fullName>
    </submittedName>
</protein>
<dbReference type="Proteomes" id="UP001449657">
    <property type="component" value="Chromosome"/>
</dbReference>
<reference evidence="5 6" key="1">
    <citation type="submission" date="2024-03" db="EMBL/GenBank/DDBJ databases">
        <title>Chitinophaga caseinilytica sp. nov., a casein hydrolysing bacterium isolated from forest soil.</title>
        <authorList>
            <person name="Lee D.S."/>
            <person name="Han D.M."/>
            <person name="Baek J.H."/>
            <person name="Choi D.G."/>
            <person name="Jeon J.H."/>
            <person name="Jeon C.O."/>
        </authorList>
    </citation>
    <scope>NUCLEOTIDE SEQUENCE [LARGE SCALE GENOMIC DNA]</scope>
    <source>
        <strain evidence="5 6">KACC 19118</strain>
    </source>
</reference>
<dbReference type="PANTHER" id="PTHR13789:SF309">
    <property type="entry name" value="PUTATIVE (AFU_ORTHOLOGUE AFUA_6G14510)-RELATED"/>
    <property type="match status" value="1"/>
</dbReference>
<dbReference type="EMBL" id="CP150096">
    <property type="protein sequence ID" value="WZN46296.1"/>
    <property type="molecule type" value="Genomic_DNA"/>
</dbReference>
<dbReference type="GO" id="GO:0004497">
    <property type="term" value="F:monooxygenase activity"/>
    <property type="evidence" value="ECO:0007669"/>
    <property type="project" value="UniProtKB-KW"/>
</dbReference>
<feature type="domain" description="FAD-binding" evidence="4">
    <location>
        <begin position="195"/>
        <end position="385"/>
    </location>
</feature>
<dbReference type="InterPro" id="IPR050493">
    <property type="entry name" value="FAD-dep_Monooxygenase_BioMet"/>
</dbReference>
<feature type="compositionally biased region" description="Polar residues" evidence="3">
    <location>
        <begin position="144"/>
        <end position="181"/>
    </location>
</feature>
<evidence type="ECO:0000256" key="1">
    <source>
        <dbReference type="ARBA" id="ARBA00023002"/>
    </source>
</evidence>
<dbReference type="Pfam" id="PF01494">
    <property type="entry name" value="FAD_binding_3"/>
    <property type="match status" value="2"/>
</dbReference>
<dbReference type="Gene3D" id="3.50.50.60">
    <property type="entry name" value="FAD/NAD(P)-binding domain"/>
    <property type="match status" value="2"/>
</dbReference>
<proteinExistence type="predicted"/>
<evidence type="ECO:0000259" key="4">
    <source>
        <dbReference type="Pfam" id="PF01494"/>
    </source>
</evidence>
<dbReference type="RefSeq" id="WP_341841028.1">
    <property type="nucleotide sequence ID" value="NZ_CP149792.1"/>
</dbReference>
<dbReference type="PRINTS" id="PR00420">
    <property type="entry name" value="RNGMNOXGNASE"/>
</dbReference>
<dbReference type="PANTHER" id="PTHR13789">
    <property type="entry name" value="MONOOXYGENASE"/>
    <property type="match status" value="1"/>
</dbReference>
<name>A0ABZ2Z1Y7_9BACT</name>
<evidence type="ECO:0000256" key="2">
    <source>
        <dbReference type="ARBA" id="ARBA00023033"/>
    </source>
</evidence>